<gene>
    <name evidence="1" type="ORF">IHE51_00235</name>
</gene>
<organism evidence="1 2">
    <name type="scientific">Candidatus Acidifodinimicrobium mancum</name>
    <dbReference type="NCBI Taxonomy" id="2898728"/>
    <lineage>
        <taxon>Archaea</taxon>
        <taxon>Candidatus Parvarchaeota</taxon>
        <taxon>Candidatus Acidifodinimicrobiaceae</taxon>
        <taxon>Candidatus Acidifodinimicrobium</taxon>
    </lineage>
</organism>
<reference evidence="1 2" key="1">
    <citation type="submission" date="2020-09" db="EMBL/GenBank/DDBJ databases">
        <title>Genomic characterization of a novel Parvarchaeota family in acid mine drainage sediments.</title>
        <authorList>
            <person name="Luo Z.-H."/>
        </authorList>
    </citation>
    <scope>NUCLEOTIDE SEQUENCE [LARGE SCALE GENOMIC DNA]</scope>
    <source>
        <strain evidence="1">MAS1_bins.189</strain>
    </source>
</reference>
<dbReference type="Proteomes" id="UP000718571">
    <property type="component" value="Unassembled WGS sequence"/>
</dbReference>
<dbReference type="AlphaFoldDB" id="A0A8T3UV90"/>
<dbReference type="EMBL" id="JADFAR010000004">
    <property type="protein sequence ID" value="MBE5728279.1"/>
    <property type="molecule type" value="Genomic_DNA"/>
</dbReference>
<evidence type="ECO:0000313" key="1">
    <source>
        <dbReference type="EMBL" id="MBE5728279.1"/>
    </source>
</evidence>
<evidence type="ECO:0008006" key="3">
    <source>
        <dbReference type="Google" id="ProtNLM"/>
    </source>
</evidence>
<accession>A0A8T3UV90</accession>
<comment type="caution">
    <text evidence="1">The sequence shown here is derived from an EMBL/GenBank/DDBJ whole genome shotgun (WGS) entry which is preliminary data.</text>
</comment>
<sequence>MEELKLSSLQKFLLSHIGFARIGKRRYPDWADEIKFYVYRCRLQKEEFFVDYIHGYNNRLDC</sequence>
<evidence type="ECO:0000313" key="2">
    <source>
        <dbReference type="Proteomes" id="UP000718571"/>
    </source>
</evidence>
<protein>
    <recommendedName>
        <fullName evidence="3">Transposase</fullName>
    </recommendedName>
</protein>
<proteinExistence type="predicted"/>
<name>A0A8T3UV90_9ARCH</name>